<dbReference type="PANTHER" id="PTHR10094">
    <property type="entry name" value="STEROL CARRIER PROTEIN 2 SCP-2 FAMILY PROTEIN"/>
    <property type="match status" value="1"/>
</dbReference>
<comment type="caution">
    <text evidence="2">The sequence shown here is derived from an EMBL/GenBank/DDBJ whole genome shotgun (WGS) entry which is preliminary data.</text>
</comment>
<evidence type="ECO:0000313" key="2">
    <source>
        <dbReference type="EMBL" id="TCJ05739.1"/>
    </source>
</evidence>
<protein>
    <submittedName>
        <fullName evidence="2">SCP2 sterol-binding domain-containing protein</fullName>
    </submittedName>
</protein>
<dbReference type="InterPro" id="IPR003033">
    <property type="entry name" value="SCP2_sterol-bd_dom"/>
</dbReference>
<organism evidence="2 3">
    <name type="scientific">Cytobacillus praedii</name>
    <dbReference type="NCBI Taxonomy" id="1742358"/>
    <lineage>
        <taxon>Bacteria</taxon>
        <taxon>Bacillati</taxon>
        <taxon>Bacillota</taxon>
        <taxon>Bacilli</taxon>
        <taxon>Bacillales</taxon>
        <taxon>Bacillaceae</taxon>
        <taxon>Cytobacillus</taxon>
    </lineage>
</organism>
<dbReference type="RefSeq" id="WP_131236049.1">
    <property type="nucleotide sequence ID" value="NZ_CP183326.1"/>
</dbReference>
<dbReference type="OrthoDB" id="9804656at2"/>
<gene>
    <name evidence="2" type="ORF">E0Y62_03445</name>
</gene>
<evidence type="ECO:0000313" key="3">
    <source>
        <dbReference type="Proteomes" id="UP000293846"/>
    </source>
</evidence>
<sequence>MSVITELKDLAEKMNANPVHIENEKDRVFQVNLDDAGIHQIILKDGRIEMAEGTPYEPEVTLILSDKNFSKLLKDELNTTMAFMTGALKVDGKIGLALKLQEIVKRYQ</sequence>
<dbReference type="Pfam" id="PF02036">
    <property type="entry name" value="SCP2"/>
    <property type="match status" value="1"/>
</dbReference>
<dbReference type="EMBL" id="SJTH01000003">
    <property type="protein sequence ID" value="TCJ05739.1"/>
    <property type="molecule type" value="Genomic_DNA"/>
</dbReference>
<dbReference type="AlphaFoldDB" id="A0A4R1B4W1"/>
<dbReference type="Proteomes" id="UP000293846">
    <property type="component" value="Unassembled WGS sequence"/>
</dbReference>
<dbReference type="InterPro" id="IPR036527">
    <property type="entry name" value="SCP2_sterol-bd_dom_sf"/>
</dbReference>
<dbReference type="Gene3D" id="3.30.1050.10">
    <property type="entry name" value="SCP2 sterol-binding domain"/>
    <property type="match status" value="1"/>
</dbReference>
<feature type="domain" description="SCP2" evidence="1">
    <location>
        <begin position="16"/>
        <end position="105"/>
    </location>
</feature>
<name>A0A4R1B4W1_9BACI</name>
<proteinExistence type="predicted"/>
<dbReference type="PANTHER" id="PTHR10094:SF25">
    <property type="entry name" value="SCP2 STEROL-BINDING DOMAIN-CONTAINING PROTEIN 1"/>
    <property type="match status" value="1"/>
</dbReference>
<keyword evidence="3" id="KW-1185">Reference proteome</keyword>
<accession>A0A4R1B4W1</accession>
<dbReference type="GO" id="GO:0005829">
    <property type="term" value="C:cytosol"/>
    <property type="evidence" value="ECO:0007669"/>
    <property type="project" value="TreeGrafter"/>
</dbReference>
<dbReference type="SUPFAM" id="SSF55718">
    <property type="entry name" value="SCP-like"/>
    <property type="match status" value="1"/>
</dbReference>
<evidence type="ECO:0000259" key="1">
    <source>
        <dbReference type="Pfam" id="PF02036"/>
    </source>
</evidence>
<reference evidence="2 3" key="1">
    <citation type="submission" date="2019-03" db="EMBL/GenBank/DDBJ databases">
        <authorList>
            <person name="Jensen L."/>
            <person name="Storgaard J."/>
            <person name="Sulaj E."/>
            <person name="Schramm A."/>
            <person name="Marshall I.P.G."/>
        </authorList>
    </citation>
    <scope>NUCLEOTIDE SEQUENCE [LARGE SCALE GENOMIC DNA]</scope>
    <source>
        <strain evidence="2 3">2017H2G3</strain>
    </source>
</reference>
<dbReference type="STRING" id="1742358.GCA_001439605_03394"/>